<feature type="region of interest" description="Disordered" evidence="1">
    <location>
        <begin position="19"/>
        <end position="50"/>
    </location>
</feature>
<proteinExistence type="predicted"/>
<evidence type="ECO:0000256" key="1">
    <source>
        <dbReference type="SAM" id="MobiDB-lite"/>
    </source>
</evidence>
<reference evidence="2 3" key="1">
    <citation type="submission" date="2019-05" db="EMBL/GenBank/DDBJ databases">
        <title>Another draft genome of Portunus trituberculatus and its Hox gene families provides insights of decapod evolution.</title>
        <authorList>
            <person name="Jeong J.-H."/>
            <person name="Song I."/>
            <person name="Kim S."/>
            <person name="Choi T."/>
            <person name="Kim D."/>
            <person name="Ryu S."/>
            <person name="Kim W."/>
        </authorList>
    </citation>
    <scope>NUCLEOTIDE SEQUENCE [LARGE SCALE GENOMIC DNA]</scope>
    <source>
        <tissue evidence="2">Muscle</tissue>
    </source>
</reference>
<accession>A0A5B7D5G3</accession>
<dbReference type="EMBL" id="VSRR010000510">
    <property type="protein sequence ID" value="MPC16486.1"/>
    <property type="molecule type" value="Genomic_DNA"/>
</dbReference>
<comment type="caution">
    <text evidence="2">The sequence shown here is derived from an EMBL/GenBank/DDBJ whole genome shotgun (WGS) entry which is preliminary data.</text>
</comment>
<dbReference type="Proteomes" id="UP000324222">
    <property type="component" value="Unassembled WGS sequence"/>
</dbReference>
<protein>
    <submittedName>
        <fullName evidence="2">Uncharacterized protein</fullName>
    </submittedName>
</protein>
<evidence type="ECO:0000313" key="3">
    <source>
        <dbReference type="Proteomes" id="UP000324222"/>
    </source>
</evidence>
<gene>
    <name evidence="2" type="ORF">E2C01_009312</name>
</gene>
<dbReference type="AlphaFoldDB" id="A0A5B7D5G3"/>
<keyword evidence="3" id="KW-1185">Reference proteome</keyword>
<sequence>MSSVWTRTASENTTVLVKRARSVGSPGERNGNTSTLYGWQEPTEAPPPVNPPTEVRPVPLTCSFSPPMRSPPLTTYRHLATTSLRRKLLRAPALENQKGDSLPPHCREPAQLSRRFAAAVPLLPSRDHRGVKVKVAAAVLVVVVVVAAGLGEHCPSCQATLSPARRPALRILAAQEKLELSVTVSEHERMING</sequence>
<name>A0A5B7D5G3_PORTR</name>
<evidence type="ECO:0000313" key="2">
    <source>
        <dbReference type="EMBL" id="MPC16486.1"/>
    </source>
</evidence>
<organism evidence="2 3">
    <name type="scientific">Portunus trituberculatus</name>
    <name type="common">Swimming crab</name>
    <name type="synonym">Neptunus trituberculatus</name>
    <dbReference type="NCBI Taxonomy" id="210409"/>
    <lineage>
        <taxon>Eukaryota</taxon>
        <taxon>Metazoa</taxon>
        <taxon>Ecdysozoa</taxon>
        <taxon>Arthropoda</taxon>
        <taxon>Crustacea</taxon>
        <taxon>Multicrustacea</taxon>
        <taxon>Malacostraca</taxon>
        <taxon>Eumalacostraca</taxon>
        <taxon>Eucarida</taxon>
        <taxon>Decapoda</taxon>
        <taxon>Pleocyemata</taxon>
        <taxon>Brachyura</taxon>
        <taxon>Eubrachyura</taxon>
        <taxon>Portunoidea</taxon>
        <taxon>Portunidae</taxon>
        <taxon>Portuninae</taxon>
        <taxon>Portunus</taxon>
    </lineage>
</organism>